<gene>
    <name evidence="1" type="ORF">CYJ79_07385</name>
</gene>
<organism evidence="1 2">
    <name type="scientific">Lactobacillus crispatus</name>
    <dbReference type="NCBI Taxonomy" id="47770"/>
    <lineage>
        <taxon>Bacteria</taxon>
        <taxon>Bacillati</taxon>
        <taxon>Bacillota</taxon>
        <taxon>Bacilli</taxon>
        <taxon>Lactobacillales</taxon>
        <taxon>Lactobacillaceae</taxon>
        <taxon>Lactobacillus</taxon>
    </lineage>
</organism>
<dbReference type="EMBL" id="PKIW01000034">
    <property type="protein sequence ID" value="PLT10970.1"/>
    <property type="molecule type" value="Genomic_DNA"/>
</dbReference>
<sequence>MSNVLIQKYQIKRITDPTIEFEAVDKISLADPNLAKGRKSVSFTLEGSNYSENTFKQILIDVAQLLDQDNPQVLESVVGITISDKIDLKDPSKQLIVSGDNYSDDGKFDNIRDDFYVLTNLSAINIMRVIKLFLKHYHVDENEFSISIKKHKEAKNTF</sequence>
<name>A0A2N5KXK0_9LACO</name>
<reference evidence="1 2" key="1">
    <citation type="submission" date="2017-12" db="EMBL/GenBank/DDBJ databases">
        <title>Phylogenetic diversity of female urinary microbiome.</title>
        <authorList>
            <person name="Thomas-White K."/>
            <person name="Wolfe A.J."/>
        </authorList>
    </citation>
    <scope>NUCLEOTIDE SEQUENCE [LARGE SCALE GENOMIC DNA]</scope>
    <source>
        <strain evidence="1 2">UMB0085</strain>
    </source>
</reference>
<evidence type="ECO:0000313" key="2">
    <source>
        <dbReference type="Proteomes" id="UP000235119"/>
    </source>
</evidence>
<dbReference type="Proteomes" id="UP000235119">
    <property type="component" value="Unassembled WGS sequence"/>
</dbReference>
<evidence type="ECO:0000313" key="1">
    <source>
        <dbReference type="EMBL" id="PLT10970.1"/>
    </source>
</evidence>
<comment type="caution">
    <text evidence="1">The sequence shown here is derived from an EMBL/GenBank/DDBJ whole genome shotgun (WGS) entry which is preliminary data.</text>
</comment>
<dbReference type="AlphaFoldDB" id="A0A2N5KXK0"/>
<dbReference type="RefSeq" id="WP_068813489.1">
    <property type="nucleotide sequence ID" value="NZ_CP047415.1"/>
</dbReference>
<proteinExistence type="predicted"/>
<protein>
    <submittedName>
        <fullName evidence="1">Uncharacterized protein</fullName>
    </submittedName>
</protein>
<accession>A0A2N5KXK0</accession>